<evidence type="ECO:0000256" key="11">
    <source>
        <dbReference type="ARBA" id="ARBA00053297"/>
    </source>
</evidence>
<evidence type="ECO:0000256" key="10">
    <source>
        <dbReference type="ARBA" id="ARBA00051897"/>
    </source>
</evidence>
<dbReference type="OMA" id="PNPTPYW"/>
<feature type="region of interest" description="Disordered" evidence="13">
    <location>
        <begin position="460"/>
        <end position="507"/>
    </location>
</feature>
<name>D8S7D4_SELML</name>
<keyword evidence="7" id="KW-0862">Zinc</keyword>
<dbReference type="NCBIfam" id="TIGR00308">
    <property type="entry name" value="TRM1"/>
    <property type="match status" value="1"/>
</dbReference>
<dbReference type="FunFam" id="3.30.56.70:FF:000001">
    <property type="entry name" value="tRNA (guanine(26)-N(2))-dimethyltransferase"/>
    <property type="match status" value="1"/>
</dbReference>
<dbReference type="GO" id="GO:0005634">
    <property type="term" value="C:nucleus"/>
    <property type="evidence" value="ECO:0000318"/>
    <property type="project" value="GO_Central"/>
</dbReference>
<evidence type="ECO:0000256" key="2">
    <source>
        <dbReference type="ARBA" id="ARBA00022603"/>
    </source>
</evidence>
<dbReference type="InterPro" id="IPR042296">
    <property type="entry name" value="tRNA_met_Trm1_C"/>
</dbReference>
<evidence type="ECO:0000256" key="3">
    <source>
        <dbReference type="ARBA" id="ARBA00022679"/>
    </source>
</evidence>
<dbReference type="KEGG" id="smo:SELMODRAFT_159602"/>
<evidence type="ECO:0000256" key="6">
    <source>
        <dbReference type="ARBA" id="ARBA00022723"/>
    </source>
</evidence>
<keyword evidence="1 12" id="KW-0820">tRNA-binding</keyword>
<evidence type="ECO:0000256" key="13">
    <source>
        <dbReference type="SAM" id="MobiDB-lite"/>
    </source>
</evidence>
<dbReference type="CDD" id="cd02440">
    <property type="entry name" value="AdoMet_MTases"/>
    <property type="match status" value="1"/>
</dbReference>
<keyword evidence="16" id="KW-1185">Reference proteome</keyword>
<dbReference type="GO" id="GO:0046872">
    <property type="term" value="F:metal ion binding"/>
    <property type="evidence" value="ECO:0007669"/>
    <property type="project" value="UniProtKB-KW"/>
</dbReference>
<dbReference type="EMBL" id="GL377654">
    <property type="protein sequence ID" value="EFJ10436.1"/>
    <property type="molecule type" value="Genomic_DNA"/>
</dbReference>
<dbReference type="GO" id="GO:0000049">
    <property type="term" value="F:tRNA binding"/>
    <property type="evidence" value="ECO:0007669"/>
    <property type="project" value="UniProtKB-UniRule"/>
</dbReference>
<dbReference type="SUPFAM" id="SSF53335">
    <property type="entry name" value="S-adenosyl-L-methionine-dependent methyltransferases"/>
    <property type="match status" value="1"/>
</dbReference>
<dbReference type="eggNOG" id="KOG1253">
    <property type="taxonomic scope" value="Eukaryota"/>
</dbReference>
<protein>
    <recommendedName>
        <fullName evidence="9 12">tRNA (guanine(26)-N(2))-dimethyltransferase</fullName>
        <ecNumber evidence="9 12">2.1.1.216</ecNumber>
    </recommendedName>
</protein>
<dbReference type="FunFam" id="3.40.50.150:FF:000114">
    <property type="entry name" value="tRNA (guanine(26)-N(2))-dimethyltransferase"/>
    <property type="match status" value="1"/>
</dbReference>
<evidence type="ECO:0000313" key="16">
    <source>
        <dbReference type="Proteomes" id="UP000001514"/>
    </source>
</evidence>
<keyword evidence="4 12" id="KW-0949">S-adenosyl-L-methionine</keyword>
<dbReference type="InterPro" id="IPR002905">
    <property type="entry name" value="Trm1"/>
</dbReference>
<dbReference type="Gramene" id="EFJ19738">
    <property type="protein sequence ID" value="EFJ19738"/>
    <property type="gene ID" value="SELMODRAFT_153186"/>
</dbReference>
<sequence>MSIAVLRSFIAKRQEEHIARQAAIKARNSKAATEEVVEVNGSAGETSTKVEATSSSENNIAKPIRVLEALAASGLRALRYAREVEGIASVLALDSDKVAVEACARNIKLNGSVAASKVEAQQADSRVYMLTHEKQFDVVDLDPYGSPSIFLDSAVQTIADGGMLMCTATDMAVLCGNNGEVCYSKYGSYSLRAKYCHEMALRILLATIESHANRYKRHIVPVLSLSVDFYIRVFVRIYTSANAMKQTPSKLAYVYQCVGCDNFCLQPLGRIVQKNNSTRYLPGLGPTVQQQCEHCGKNFNMGGPMWAAPIHDTEWVSAILSQVCEAKKRYPAFDKIHSILTSVSEELIDVPLYLSIHELSATLKCTPPSAIVFRSAVLNAGYRISGTHASPLGFKTDAPMEVIWDIMRCWVKEHPVKAQKEETPGTIILSKEAKLQADFSRARGAQSKAQMKGVARFLPNPEENWGPKVRAGRHIKPKHGNLLNTATEGKSFENPAESDDKQKEAGL</sequence>
<dbReference type="Gene3D" id="3.30.56.70">
    <property type="entry name" value="N2,N2-dimethylguanosine tRNA methyltransferase, C-terminal domain"/>
    <property type="match status" value="1"/>
</dbReference>
<dbReference type="Gramene" id="EFJ10436">
    <property type="protein sequence ID" value="EFJ10436"/>
    <property type="gene ID" value="SELMODRAFT_159602"/>
</dbReference>
<reference evidence="15 16" key="1">
    <citation type="journal article" date="2011" name="Science">
        <title>The Selaginella genome identifies genetic changes associated with the evolution of vascular plants.</title>
        <authorList>
            <person name="Banks J.A."/>
            <person name="Nishiyama T."/>
            <person name="Hasebe M."/>
            <person name="Bowman J.L."/>
            <person name="Gribskov M."/>
            <person name="dePamphilis C."/>
            <person name="Albert V.A."/>
            <person name="Aono N."/>
            <person name="Aoyama T."/>
            <person name="Ambrose B.A."/>
            <person name="Ashton N.W."/>
            <person name="Axtell M.J."/>
            <person name="Barker E."/>
            <person name="Barker M.S."/>
            <person name="Bennetzen J.L."/>
            <person name="Bonawitz N.D."/>
            <person name="Chapple C."/>
            <person name="Cheng C."/>
            <person name="Correa L.G."/>
            <person name="Dacre M."/>
            <person name="DeBarry J."/>
            <person name="Dreyer I."/>
            <person name="Elias M."/>
            <person name="Engstrom E.M."/>
            <person name="Estelle M."/>
            <person name="Feng L."/>
            <person name="Finet C."/>
            <person name="Floyd S.K."/>
            <person name="Frommer W.B."/>
            <person name="Fujita T."/>
            <person name="Gramzow L."/>
            <person name="Gutensohn M."/>
            <person name="Harholt J."/>
            <person name="Hattori M."/>
            <person name="Heyl A."/>
            <person name="Hirai T."/>
            <person name="Hiwatashi Y."/>
            <person name="Ishikawa M."/>
            <person name="Iwata M."/>
            <person name="Karol K.G."/>
            <person name="Koehler B."/>
            <person name="Kolukisaoglu U."/>
            <person name="Kubo M."/>
            <person name="Kurata T."/>
            <person name="Lalonde S."/>
            <person name="Li K."/>
            <person name="Li Y."/>
            <person name="Litt A."/>
            <person name="Lyons E."/>
            <person name="Manning G."/>
            <person name="Maruyama T."/>
            <person name="Michael T.P."/>
            <person name="Mikami K."/>
            <person name="Miyazaki S."/>
            <person name="Morinaga S."/>
            <person name="Murata T."/>
            <person name="Mueller-Roeber B."/>
            <person name="Nelson D.R."/>
            <person name="Obara M."/>
            <person name="Oguri Y."/>
            <person name="Olmstead R.G."/>
            <person name="Onodera N."/>
            <person name="Petersen B.L."/>
            <person name="Pils B."/>
            <person name="Prigge M."/>
            <person name="Rensing S.A."/>
            <person name="Riano-Pachon D.M."/>
            <person name="Roberts A.W."/>
            <person name="Sato Y."/>
            <person name="Scheller H.V."/>
            <person name="Schulz B."/>
            <person name="Schulz C."/>
            <person name="Shakirov E.V."/>
            <person name="Shibagaki N."/>
            <person name="Shinohara N."/>
            <person name="Shippen D.E."/>
            <person name="Soerensen I."/>
            <person name="Sotooka R."/>
            <person name="Sugimoto N."/>
            <person name="Sugita M."/>
            <person name="Sumikawa N."/>
            <person name="Tanurdzic M."/>
            <person name="Theissen G."/>
            <person name="Ulvskov P."/>
            <person name="Wakazuki S."/>
            <person name="Weng J.K."/>
            <person name="Willats W.W."/>
            <person name="Wipf D."/>
            <person name="Wolf P.G."/>
            <person name="Yang L."/>
            <person name="Zimmer A.D."/>
            <person name="Zhu Q."/>
            <person name="Mitros T."/>
            <person name="Hellsten U."/>
            <person name="Loque D."/>
            <person name="Otillar R."/>
            <person name="Salamov A."/>
            <person name="Schmutz J."/>
            <person name="Shapiro H."/>
            <person name="Lindquist E."/>
            <person name="Lucas S."/>
            <person name="Rokhsar D."/>
            <person name="Grigoriev I.V."/>
        </authorList>
    </citation>
    <scope>NUCLEOTIDE SEQUENCE [LARGE SCALE GENOMIC DNA]</scope>
</reference>
<evidence type="ECO:0000256" key="7">
    <source>
        <dbReference type="ARBA" id="ARBA00022833"/>
    </source>
</evidence>
<evidence type="ECO:0000313" key="14">
    <source>
        <dbReference type="EMBL" id="EFJ10436.1"/>
    </source>
</evidence>
<dbReference type="EMBL" id="GL377605">
    <property type="protein sequence ID" value="EFJ19738.1"/>
    <property type="molecule type" value="Genomic_DNA"/>
</dbReference>
<evidence type="ECO:0000256" key="8">
    <source>
        <dbReference type="ARBA" id="ARBA00022884"/>
    </source>
</evidence>
<keyword evidence="5 12" id="KW-0819">tRNA processing</keyword>
<evidence type="ECO:0000256" key="5">
    <source>
        <dbReference type="ARBA" id="ARBA00022694"/>
    </source>
</evidence>
<dbReference type="InterPro" id="IPR029063">
    <property type="entry name" value="SAM-dependent_MTases_sf"/>
</dbReference>
<dbReference type="InParanoid" id="D8S7D4"/>
<dbReference type="PROSITE" id="PS51626">
    <property type="entry name" value="SAM_MT_TRM1"/>
    <property type="match status" value="1"/>
</dbReference>
<keyword evidence="6" id="KW-0479">Metal-binding</keyword>
<comment type="catalytic activity">
    <reaction evidence="10 12">
        <text>guanosine(26) in tRNA + 2 S-adenosyl-L-methionine = N(2)-dimethylguanosine(26) in tRNA + 2 S-adenosyl-L-homocysteine + 2 H(+)</text>
        <dbReference type="Rhea" id="RHEA:43140"/>
        <dbReference type="Rhea" id="RHEA-COMP:10359"/>
        <dbReference type="Rhea" id="RHEA-COMP:10360"/>
        <dbReference type="ChEBI" id="CHEBI:15378"/>
        <dbReference type="ChEBI" id="CHEBI:57856"/>
        <dbReference type="ChEBI" id="CHEBI:59789"/>
        <dbReference type="ChEBI" id="CHEBI:74269"/>
        <dbReference type="ChEBI" id="CHEBI:74513"/>
        <dbReference type="EC" id="2.1.1.216"/>
    </reaction>
</comment>
<dbReference type="HOGENOM" id="CLU_010862_4_1_1"/>
<evidence type="ECO:0000256" key="12">
    <source>
        <dbReference type="PROSITE-ProRule" id="PRU00958"/>
    </source>
</evidence>
<dbReference type="KEGG" id="smo:SELMODRAFT_153186"/>
<gene>
    <name evidence="15" type="ORF">SELMODRAFT_153186</name>
    <name evidence="14" type="ORF">SELMODRAFT_159602</name>
</gene>
<comment type="function">
    <text evidence="11">Dimethylates a single guanine residue at position 26 of most tRNAs using S-adenosyl-L-methionine as donor of the methyl groups.</text>
</comment>
<dbReference type="FunCoup" id="D8S7D4">
    <property type="interactions" value="4928"/>
</dbReference>
<dbReference type="PANTHER" id="PTHR10631:SF3">
    <property type="entry name" value="TRNA (GUANINE(26)-N(2))-DIMETHYLTRANSFERASE"/>
    <property type="match status" value="1"/>
</dbReference>
<proteinExistence type="inferred from homology"/>
<evidence type="ECO:0000256" key="1">
    <source>
        <dbReference type="ARBA" id="ARBA00022555"/>
    </source>
</evidence>
<dbReference type="AlphaFoldDB" id="D8S7D4"/>
<dbReference type="GO" id="GO:0160104">
    <property type="term" value="F:tRNA (guanine(26)-N2)-dimethyltransferase activity"/>
    <property type="evidence" value="ECO:0007669"/>
    <property type="project" value="UniProtKB-UniRule"/>
</dbReference>
<keyword evidence="8 12" id="KW-0694">RNA-binding</keyword>
<organism evidence="16">
    <name type="scientific">Selaginella moellendorffii</name>
    <name type="common">Spikemoss</name>
    <dbReference type="NCBI Taxonomy" id="88036"/>
    <lineage>
        <taxon>Eukaryota</taxon>
        <taxon>Viridiplantae</taxon>
        <taxon>Streptophyta</taxon>
        <taxon>Embryophyta</taxon>
        <taxon>Tracheophyta</taxon>
        <taxon>Lycopodiopsida</taxon>
        <taxon>Selaginellales</taxon>
        <taxon>Selaginellaceae</taxon>
        <taxon>Selaginella</taxon>
    </lineage>
</organism>
<keyword evidence="3 12" id="KW-0808">Transferase</keyword>
<dbReference type="OrthoDB" id="6349953at2759"/>
<dbReference type="GO" id="GO:0002940">
    <property type="term" value="P:tRNA N2-guanine methylation"/>
    <property type="evidence" value="ECO:0000318"/>
    <property type="project" value="GO_Central"/>
</dbReference>
<keyword evidence="2 12" id="KW-0489">Methyltransferase</keyword>
<dbReference type="Proteomes" id="UP000001514">
    <property type="component" value="Unassembled WGS sequence"/>
</dbReference>
<feature type="compositionally biased region" description="Basic residues" evidence="13">
    <location>
        <begin position="470"/>
        <end position="479"/>
    </location>
</feature>
<evidence type="ECO:0000256" key="9">
    <source>
        <dbReference type="ARBA" id="ARBA00039099"/>
    </source>
</evidence>
<evidence type="ECO:0000313" key="15">
    <source>
        <dbReference type="EMBL" id="EFJ19738.1"/>
    </source>
</evidence>
<dbReference type="Pfam" id="PF02005">
    <property type="entry name" value="TRM"/>
    <property type="match status" value="1"/>
</dbReference>
<evidence type="ECO:0000256" key="4">
    <source>
        <dbReference type="ARBA" id="ARBA00022691"/>
    </source>
</evidence>
<dbReference type="EC" id="2.1.1.216" evidence="9 12"/>
<accession>D8S7D4</accession>
<comment type="similarity">
    <text evidence="12">Belongs to the class I-like SAM-binding methyltransferase superfamily. Trm1 family.</text>
</comment>
<dbReference type="PANTHER" id="PTHR10631">
    <property type="entry name" value="N 2 ,N 2 -DIMETHYLGUANOSINE TRNA METHYLTRANSFERASE"/>
    <property type="match status" value="1"/>
</dbReference>
<dbReference type="STRING" id="88036.D8S7D4"/>
<feature type="compositionally biased region" description="Basic and acidic residues" evidence="13">
    <location>
        <begin position="498"/>
        <end position="507"/>
    </location>
</feature>
<dbReference type="Gene3D" id="3.40.50.150">
    <property type="entry name" value="Vaccinia Virus protein VP39"/>
    <property type="match status" value="1"/>
</dbReference>